<comment type="caution">
    <text evidence="1">The sequence shown here is derived from an EMBL/GenBank/DDBJ whole genome shotgun (WGS) entry which is preliminary data.</text>
</comment>
<reference evidence="1 2" key="1">
    <citation type="submission" date="2017-08" db="EMBL/GenBank/DDBJ databases">
        <authorList>
            <person name="Chaillou S."/>
        </authorList>
    </citation>
    <scope>NUCLEOTIDE SEQUENCE [LARGE SCALE GENOMIC DNA]</scope>
    <source>
        <strain evidence="1 2">MFPA15A1205</strain>
    </source>
</reference>
<dbReference type="Proteomes" id="UP000219564">
    <property type="component" value="Unassembled WGS sequence"/>
</dbReference>
<protein>
    <submittedName>
        <fullName evidence="1">Uncharacterized protein</fullName>
    </submittedName>
</protein>
<organism evidence="1 2">
    <name type="scientific">Pseudomonas lundensis</name>
    <dbReference type="NCBI Taxonomy" id="86185"/>
    <lineage>
        <taxon>Bacteria</taxon>
        <taxon>Pseudomonadati</taxon>
        <taxon>Pseudomonadota</taxon>
        <taxon>Gammaproteobacteria</taxon>
        <taxon>Pseudomonadales</taxon>
        <taxon>Pseudomonadaceae</taxon>
        <taxon>Pseudomonas</taxon>
    </lineage>
</organism>
<sequence length="62" mass="6704">MSPCRVGVITDTPAHTEFKEPSRGITHRPVPVSFGTGRFFACGKVPTEPFDSAQSRLTIGLD</sequence>
<evidence type="ECO:0000313" key="2">
    <source>
        <dbReference type="Proteomes" id="UP000219564"/>
    </source>
</evidence>
<dbReference type="AlphaFoldDB" id="A0AAX2HAC9"/>
<proteinExistence type="predicted"/>
<name>A0AAX2HAC9_9PSED</name>
<dbReference type="EMBL" id="OBKZ01000034">
    <property type="protein sequence ID" value="SOB53609.1"/>
    <property type="molecule type" value="Genomic_DNA"/>
</dbReference>
<accession>A0AAX2HAC9</accession>
<evidence type="ECO:0000313" key="1">
    <source>
        <dbReference type="EMBL" id="SOB53609.1"/>
    </source>
</evidence>
<gene>
    <name evidence="1" type="ORF">PLUA15_40065</name>
</gene>